<sequence>MRLVVRDLKKKYGDKTILDGASFSFSHGISYGIVGNKDDGKTTFLKCICGETGIDSGYIRIEADWKEHRIKYSDFGIVADSAVVPEYMTGYEFFDYLIEIHPLCVTEGRTADDYFDMVGLNVAKRNNLIKEYSYNEKRKIQVLAVILLKPSVIIFDEPVKNSNKRRINRMKAIIDDLKKDRIVIVATENPDIAEAFCDEFLCFEDGHILSLPAEDVRTVLSGSEETGND</sequence>
<dbReference type="GO" id="GO:0005524">
    <property type="term" value="F:ATP binding"/>
    <property type="evidence" value="ECO:0007669"/>
    <property type="project" value="UniProtKB-KW"/>
</dbReference>
<evidence type="ECO:0000259" key="4">
    <source>
        <dbReference type="PROSITE" id="PS50893"/>
    </source>
</evidence>
<keyword evidence="2" id="KW-0547">Nucleotide-binding</keyword>
<evidence type="ECO:0000256" key="2">
    <source>
        <dbReference type="ARBA" id="ARBA00022741"/>
    </source>
</evidence>
<dbReference type="PANTHER" id="PTHR42939:SF1">
    <property type="entry name" value="ABC TRANSPORTER ATP-BINDING PROTEIN ALBC-RELATED"/>
    <property type="match status" value="1"/>
</dbReference>
<dbReference type="PANTHER" id="PTHR42939">
    <property type="entry name" value="ABC TRANSPORTER ATP-BINDING PROTEIN ALBC-RELATED"/>
    <property type="match status" value="1"/>
</dbReference>
<dbReference type="AlphaFoldDB" id="D4RYU0"/>
<dbReference type="PROSITE" id="PS50893">
    <property type="entry name" value="ABC_TRANSPORTER_2"/>
    <property type="match status" value="1"/>
</dbReference>
<name>D4RYU0_9FIRM</name>
<dbReference type="GeneID" id="98918878"/>
<evidence type="ECO:0000256" key="1">
    <source>
        <dbReference type="ARBA" id="ARBA00022448"/>
    </source>
</evidence>
<evidence type="ECO:0000313" key="6">
    <source>
        <dbReference type="Proteomes" id="UP000006238"/>
    </source>
</evidence>
<keyword evidence="6" id="KW-1185">Reference proteome</keyword>
<reference evidence="5 6" key="1">
    <citation type="submission" date="2010-02" db="EMBL/GenBank/DDBJ databases">
        <authorList>
            <person name="Weinstock G."/>
            <person name="Sodergren E."/>
            <person name="Clifton S."/>
            <person name="Fulton L."/>
            <person name="Fulton B."/>
            <person name="Courtney L."/>
            <person name="Fronick C."/>
            <person name="Harrison M."/>
            <person name="Strong C."/>
            <person name="Farmer C."/>
            <person name="Delahaunty K."/>
            <person name="Markovic C."/>
            <person name="Hall O."/>
            <person name="Minx P."/>
            <person name="Tomlinson C."/>
            <person name="Mitreva M."/>
            <person name="Nelson J."/>
            <person name="Hou S."/>
            <person name="Wollam A."/>
            <person name="Pepin K.H."/>
            <person name="Johnson M."/>
            <person name="Bhonagiri V."/>
            <person name="Zhang X."/>
            <person name="Suruliraj S."/>
            <person name="Warren W."/>
            <person name="Chinwalla A."/>
            <person name="Mardis E.R."/>
            <person name="Wilson R.K."/>
        </authorList>
    </citation>
    <scope>NUCLEOTIDE SEQUENCE [LARGE SCALE GENOMIC DNA]</scope>
    <source>
        <strain evidence="5 6">DSM 2876</strain>
    </source>
</reference>
<dbReference type="STRING" id="45851.BHV86_05340"/>
<dbReference type="InterPro" id="IPR003439">
    <property type="entry name" value="ABC_transporter-like_ATP-bd"/>
</dbReference>
<dbReference type="InterPro" id="IPR051782">
    <property type="entry name" value="ABC_Transporter_VariousFunc"/>
</dbReference>
<dbReference type="Proteomes" id="UP000006238">
    <property type="component" value="Unassembled WGS sequence"/>
</dbReference>
<dbReference type="GO" id="GO:0016887">
    <property type="term" value="F:ATP hydrolysis activity"/>
    <property type="evidence" value="ECO:0007669"/>
    <property type="project" value="InterPro"/>
</dbReference>
<dbReference type="SUPFAM" id="SSF52540">
    <property type="entry name" value="P-loop containing nucleoside triphosphate hydrolases"/>
    <property type="match status" value="1"/>
</dbReference>
<feature type="domain" description="ABC transporter" evidence="4">
    <location>
        <begin position="3"/>
        <end position="228"/>
    </location>
</feature>
<dbReference type="Gene3D" id="3.40.50.300">
    <property type="entry name" value="P-loop containing nucleotide triphosphate hydrolases"/>
    <property type="match status" value="1"/>
</dbReference>
<dbReference type="eggNOG" id="COG1131">
    <property type="taxonomic scope" value="Bacteria"/>
</dbReference>
<evidence type="ECO:0000256" key="3">
    <source>
        <dbReference type="ARBA" id="ARBA00022840"/>
    </source>
</evidence>
<accession>D4RYU0</accession>
<protein>
    <submittedName>
        <fullName evidence="5">ABC transporter, ATP-binding protein</fullName>
    </submittedName>
</protein>
<gene>
    <name evidence="5" type="ORF">BUTYVIB_01004</name>
</gene>
<dbReference type="RefSeq" id="WP_005602245.1">
    <property type="nucleotide sequence ID" value="NZ_GG663522.1"/>
</dbReference>
<dbReference type="InterPro" id="IPR027417">
    <property type="entry name" value="P-loop_NTPase"/>
</dbReference>
<dbReference type="Pfam" id="PF00005">
    <property type="entry name" value="ABC_tran"/>
    <property type="match status" value="1"/>
</dbReference>
<comment type="caution">
    <text evidence="5">The sequence shown here is derived from an EMBL/GenBank/DDBJ whole genome shotgun (WGS) entry which is preliminary data.</text>
</comment>
<organism evidence="5 6">
    <name type="scientific">Eshraghiella crossota DSM 2876</name>
    <dbReference type="NCBI Taxonomy" id="511680"/>
    <lineage>
        <taxon>Bacteria</taxon>
        <taxon>Bacillati</taxon>
        <taxon>Bacillota</taxon>
        <taxon>Clostridia</taxon>
        <taxon>Lachnospirales</taxon>
        <taxon>Lachnospiraceae</taxon>
        <taxon>Eshraghiella</taxon>
    </lineage>
</organism>
<dbReference type="HOGENOM" id="CLU_000604_1_2_9"/>
<proteinExistence type="predicted"/>
<evidence type="ECO:0000313" key="5">
    <source>
        <dbReference type="EMBL" id="EFF68914.1"/>
    </source>
</evidence>
<keyword evidence="1" id="KW-0813">Transport</keyword>
<dbReference type="EMBL" id="ABWN01000023">
    <property type="protein sequence ID" value="EFF68914.1"/>
    <property type="molecule type" value="Genomic_DNA"/>
</dbReference>
<keyword evidence="3 5" id="KW-0067">ATP-binding</keyword>